<dbReference type="PANTHER" id="PTHR40396">
    <property type="entry name" value="ATPASE-LIKE PROTEIN"/>
    <property type="match status" value="1"/>
</dbReference>
<dbReference type="Pfam" id="PF13304">
    <property type="entry name" value="AAA_21"/>
    <property type="match status" value="1"/>
</dbReference>
<dbReference type="Proteomes" id="UP000190166">
    <property type="component" value="Unassembled WGS sequence"/>
</dbReference>
<proteinExistence type="predicted"/>
<keyword evidence="3" id="KW-1185">Reference proteome</keyword>
<dbReference type="PANTHER" id="PTHR40396:SF1">
    <property type="entry name" value="ATPASE AAA-TYPE CORE DOMAIN-CONTAINING PROTEIN"/>
    <property type="match status" value="1"/>
</dbReference>
<reference evidence="2 3" key="1">
    <citation type="submission" date="2017-02" db="EMBL/GenBank/DDBJ databases">
        <authorList>
            <person name="Peterson S.W."/>
        </authorList>
    </citation>
    <scope>NUCLEOTIDE SEQUENCE [LARGE SCALE GENOMIC DNA]</scope>
    <source>
        <strain evidence="2 3">DSM 18108</strain>
    </source>
</reference>
<accession>A0A1T5PAT9</accession>
<dbReference type="STRING" id="393003.SAMN05660461_5747"/>
<dbReference type="GO" id="GO:0005524">
    <property type="term" value="F:ATP binding"/>
    <property type="evidence" value="ECO:0007669"/>
    <property type="project" value="InterPro"/>
</dbReference>
<dbReference type="RefSeq" id="WP_079472993.1">
    <property type="nucleotide sequence ID" value="NZ_FUZZ01000005.1"/>
</dbReference>
<dbReference type="SUPFAM" id="SSF52540">
    <property type="entry name" value="P-loop containing nucleoside triphosphate hydrolases"/>
    <property type="match status" value="1"/>
</dbReference>
<evidence type="ECO:0000259" key="1">
    <source>
        <dbReference type="Pfam" id="PF13304"/>
    </source>
</evidence>
<gene>
    <name evidence="2" type="ORF">SAMN05660461_5747</name>
</gene>
<organism evidence="2 3">
    <name type="scientific">Chitinophaga ginsengisegetis</name>
    <dbReference type="NCBI Taxonomy" id="393003"/>
    <lineage>
        <taxon>Bacteria</taxon>
        <taxon>Pseudomonadati</taxon>
        <taxon>Bacteroidota</taxon>
        <taxon>Chitinophagia</taxon>
        <taxon>Chitinophagales</taxon>
        <taxon>Chitinophagaceae</taxon>
        <taxon>Chitinophaga</taxon>
    </lineage>
</organism>
<sequence length="433" mass="49548">MIVNFSIENFGSIKDKQTLSFEATKSSHLESQYIVNTGGVKLLKLALIYGANASGKTTILKALNFLRNMVLEPEGKKTNELDFHPFLFDSQTPKQNAVITITFVQNEIRYYYEVEFSQKAIVAEKLDFFHPNKAGVFKRKTNLENQFTEITFGSKIKIDKTSEKILESNTLWNNTVLGGFLKTNIELKELKEATDWFKQYLKPLILTTTDLEGYVTSHIDKSTISKENVVNILKKADFNISDILIQEEERDIPEGFITFIENQLNTPSDKINELKTKGRITARKLTFEHTTEDNKKYTLLFDLESQGTKRYYGFAGILALLIKNSVAFPIDELESSLHPELYRHFLLSFLLNADKSQIIATTHNREILDNRDMLRDDAIWITDKDESCSTTLYSLADFDSSVIRDTTNRLNVYKSGKLGGVPNLGDYYIDIEK</sequence>
<name>A0A1T5PAT9_9BACT</name>
<evidence type="ECO:0000313" key="2">
    <source>
        <dbReference type="EMBL" id="SKD09854.1"/>
    </source>
</evidence>
<dbReference type="GO" id="GO:0016887">
    <property type="term" value="F:ATP hydrolysis activity"/>
    <property type="evidence" value="ECO:0007669"/>
    <property type="project" value="InterPro"/>
</dbReference>
<dbReference type="EMBL" id="FUZZ01000005">
    <property type="protein sequence ID" value="SKD09854.1"/>
    <property type="molecule type" value="Genomic_DNA"/>
</dbReference>
<dbReference type="InterPro" id="IPR027417">
    <property type="entry name" value="P-loop_NTPase"/>
</dbReference>
<dbReference type="Gene3D" id="3.40.50.300">
    <property type="entry name" value="P-loop containing nucleotide triphosphate hydrolases"/>
    <property type="match status" value="1"/>
</dbReference>
<dbReference type="InterPro" id="IPR003959">
    <property type="entry name" value="ATPase_AAA_core"/>
</dbReference>
<evidence type="ECO:0000313" key="3">
    <source>
        <dbReference type="Proteomes" id="UP000190166"/>
    </source>
</evidence>
<dbReference type="AlphaFoldDB" id="A0A1T5PAT9"/>
<feature type="domain" description="ATPase AAA-type core" evidence="1">
    <location>
        <begin position="46"/>
        <end position="369"/>
    </location>
</feature>
<protein>
    <submittedName>
        <fullName evidence="2">ATPase/GTPase, AAA15 family</fullName>
    </submittedName>
</protein>